<comment type="caution">
    <text evidence="1">The sequence shown here is derived from an EMBL/GenBank/DDBJ whole genome shotgun (WGS) entry which is preliminary data.</text>
</comment>
<proteinExistence type="predicted"/>
<reference evidence="1 2" key="1">
    <citation type="journal article" date="2018" name="Front. Plant Sci.">
        <title>Red Clover (Trifolium pratense) and Zigzag Clover (T. medium) - A Picture of Genomic Similarities and Differences.</title>
        <authorList>
            <person name="Dluhosova J."/>
            <person name="Istvanek J."/>
            <person name="Nedelnik J."/>
            <person name="Repkova J."/>
        </authorList>
    </citation>
    <scope>NUCLEOTIDE SEQUENCE [LARGE SCALE GENOMIC DNA]</scope>
    <source>
        <strain evidence="2">cv. 10/8</strain>
        <tissue evidence="1">Leaf</tissue>
    </source>
</reference>
<dbReference type="EMBL" id="LXQA010345199">
    <property type="protein sequence ID" value="MCI45513.1"/>
    <property type="molecule type" value="Genomic_DNA"/>
</dbReference>
<keyword evidence="2" id="KW-1185">Reference proteome</keyword>
<dbReference type="AlphaFoldDB" id="A0A392S992"/>
<evidence type="ECO:0000313" key="2">
    <source>
        <dbReference type="Proteomes" id="UP000265520"/>
    </source>
</evidence>
<accession>A0A392S992</accession>
<sequence length="64" mass="7262">MPSQNIQNIDNEYCCKLDDALLPLDRPPVTLYMLDIAFESMKQKTGLFMSLLRRAGQGGARCRL</sequence>
<organism evidence="1 2">
    <name type="scientific">Trifolium medium</name>
    <dbReference type="NCBI Taxonomy" id="97028"/>
    <lineage>
        <taxon>Eukaryota</taxon>
        <taxon>Viridiplantae</taxon>
        <taxon>Streptophyta</taxon>
        <taxon>Embryophyta</taxon>
        <taxon>Tracheophyta</taxon>
        <taxon>Spermatophyta</taxon>
        <taxon>Magnoliopsida</taxon>
        <taxon>eudicotyledons</taxon>
        <taxon>Gunneridae</taxon>
        <taxon>Pentapetalae</taxon>
        <taxon>rosids</taxon>
        <taxon>fabids</taxon>
        <taxon>Fabales</taxon>
        <taxon>Fabaceae</taxon>
        <taxon>Papilionoideae</taxon>
        <taxon>50 kb inversion clade</taxon>
        <taxon>NPAAA clade</taxon>
        <taxon>Hologalegina</taxon>
        <taxon>IRL clade</taxon>
        <taxon>Trifolieae</taxon>
        <taxon>Trifolium</taxon>
    </lineage>
</organism>
<name>A0A392S992_9FABA</name>
<protein>
    <submittedName>
        <fullName evidence="1">Uncharacterized protein</fullName>
    </submittedName>
</protein>
<dbReference type="Proteomes" id="UP000265520">
    <property type="component" value="Unassembled WGS sequence"/>
</dbReference>
<evidence type="ECO:0000313" key="1">
    <source>
        <dbReference type="EMBL" id="MCI45513.1"/>
    </source>
</evidence>